<name>A0A368H9A8_ANCCA</name>
<evidence type="ECO:0000256" key="18">
    <source>
        <dbReference type="ARBA" id="ARBA00052538"/>
    </source>
</evidence>
<dbReference type="InterPro" id="IPR002818">
    <property type="entry name" value="DJ-1/PfpI"/>
</dbReference>
<dbReference type="Pfam" id="PF01965">
    <property type="entry name" value="DJ-1_PfpI"/>
    <property type="match status" value="1"/>
</dbReference>
<dbReference type="Proteomes" id="UP000252519">
    <property type="component" value="Unassembled WGS sequence"/>
</dbReference>
<dbReference type="GO" id="GO:0036471">
    <property type="term" value="P:cellular response to glyoxal"/>
    <property type="evidence" value="ECO:0007669"/>
    <property type="project" value="UniProtKB-ARBA"/>
</dbReference>
<keyword evidence="9" id="KW-0677">Repeat</keyword>
<dbReference type="InterPro" id="IPR029062">
    <property type="entry name" value="Class_I_gatase-like"/>
</dbReference>
<organism evidence="22 23">
    <name type="scientific">Ancylostoma caninum</name>
    <name type="common">Dog hookworm</name>
    <dbReference type="NCBI Taxonomy" id="29170"/>
    <lineage>
        <taxon>Eukaryota</taxon>
        <taxon>Metazoa</taxon>
        <taxon>Ecdysozoa</taxon>
        <taxon>Nematoda</taxon>
        <taxon>Chromadorea</taxon>
        <taxon>Rhabditida</taxon>
        <taxon>Rhabditina</taxon>
        <taxon>Rhabditomorpha</taxon>
        <taxon>Strongyloidea</taxon>
        <taxon>Ancylostomatidae</taxon>
        <taxon>Ancylostomatinae</taxon>
        <taxon>Ancylostoma</taxon>
    </lineage>
</organism>
<dbReference type="InterPro" id="IPR018108">
    <property type="entry name" value="MCP_transmembrane"/>
</dbReference>
<accession>A0A368H9A8</accession>
<evidence type="ECO:0000256" key="3">
    <source>
        <dbReference type="ARBA" id="ARBA00006375"/>
    </source>
</evidence>
<reference evidence="22 23" key="1">
    <citation type="submission" date="2014-10" db="EMBL/GenBank/DDBJ databases">
        <title>Draft genome of the hookworm Ancylostoma caninum.</title>
        <authorList>
            <person name="Mitreva M."/>
        </authorList>
    </citation>
    <scope>NUCLEOTIDE SEQUENCE [LARGE SCALE GENOMIC DNA]</scope>
    <source>
        <strain evidence="22 23">Baltimore</strain>
    </source>
</reference>
<protein>
    <recommendedName>
        <fullName evidence="14">Mitochondrial 2-oxoglutarate/malate carrier protein</fullName>
        <ecNumber evidence="4">4.2.1.130</ecNumber>
    </recommendedName>
</protein>
<gene>
    <name evidence="22" type="ORF">ANCCAN_01731</name>
</gene>
<dbReference type="InterPro" id="IPR023395">
    <property type="entry name" value="MCP_dom_sf"/>
</dbReference>
<dbReference type="PANTHER" id="PTHR45618">
    <property type="entry name" value="MITOCHONDRIAL DICARBOXYLATE CARRIER-RELATED"/>
    <property type="match status" value="1"/>
</dbReference>
<evidence type="ECO:0000256" key="20">
    <source>
        <dbReference type="PROSITE-ProRule" id="PRU00282"/>
    </source>
</evidence>
<dbReference type="GO" id="GO:0005762">
    <property type="term" value="C:mitochondrial large ribosomal subunit"/>
    <property type="evidence" value="ECO:0007669"/>
    <property type="project" value="InterPro"/>
</dbReference>
<comment type="catalytic activity">
    <reaction evidence="17">
        <text>maleate(in) + 2-oxoglutarate(out) = maleate(out) + 2-oxoglutarate(in)</text>
        <dbReference type="Rhea" id="RHEA:71599"/>
        <dbReference type="ChEBI" id="CHEBI:16810"/>
        <dbReference type="ChEBI" id="CHEBI:30780"/>
    </reaction>
</comment>
<dbReference type="PROSITE" id="PS50920">
    <property type="entry name" value="SOLCAR"/>
    <property type="match status" value="3"/>
</dbReference>
<dbReference type="GO" id="GO:0015297">
    <property type="term" value="F:antiporter activity"/>
    <property type="evidence" value="ECO:0007669"/>
    <property type="project" value="UniProtKB-KW"/>
</dbReference>
<feature type="repeat" description="Solcar" evidence="20">
    <location>
        <begin position="13"/>
        <end position="97"/>
    </location>
</feature>
<evidence type="ECO:0000256" key="10">
    <source>
        <dbReference type="ARBA" id="ARBA00022989"/>
    </source>
</evidence>
<keyword evidence="7" id="KW-0963">Cytoplasm</keyword>
<keyword evidence="5" id="KW-0813">Transport</keyword>
<evidence type="ECO:0000256" key="4">
    <source>
        <dbReference type="ARBA" id="ARBA00013134"/>
    </source>
</evidence>
<feature type="repeat" description="Solcar" evidence="20">
    <location>
        <begin position="105"/>
        <end position="196"/>
    </location>
</feature>
<keyword evidence="12 20" id="KW-0472">Membrane</keyword>
<evidence type="ECO:0000313" key="23">
    <source>
        <dbReference type="Proteomes" id="UP000252519"/>
    </source>
</evidence>
<keyword evidence="8 20" id="KW-0812">Transmembrane</keyword>
<keyword evidence="10" id="KW-1133">Transmembrane helix</keyword>
<dbReference type="FunFam" id="1.50.40.10:FF:000013">
    <property type="entry name" value="Mitochondrial 2-oxoglutarate/malate carrier protein-like protein"/>
    <property type="match status" value="1"/>
</dbReference>
<comment type="caution">
    <text evidence="22">The sequence shown here is derived from an EMBL/GenBank/DDBJ whole genome shotgun (WGS) entry which is preliminary data.</text>
</comment>
<dbReference type="EC" id="4.2.1.130" evidence="4"/>
<sequence>MASEKKASIPNGIKFAFGGSAGMAATLFVQPLDLVKNRMQLSGTTGKKEYRSSIHCLTTIIRNEGVLAVYNGLSAGLLRQATYTTTRLGTYTYLFETFRKGDAPPSFAMKASLGMAAGAVGSVVGTPAELALIRMTGDGRLPPEQRRNYKNVFDALIRVVKEEGVLTLWRGCAPTVMRAMVVNAAQLATYSQAKQALLQTGYVHDGIFCHFLASMVSGLATTIASMPVDIAKTRIQSMKVIDGKPEYKNAFDVWAKVIKNEGVFALWKGFTPYYMRLGPHTVLTFIFLEQMNSAYFKYTGVYDEGYIDPVTGKFVFVPEMHSELVVPNLEGFKLKPYVSFRTDVEIEKRRRAYEAKVKEKGSKALADLYTLEDERWPPPKMDAETLFELSYGEQIRQAFKVARYSAVDRPSSRAFLSANRYNSMSPKTALLILADGAEEMEAVITADVLRRGGVEVTYAGLNGAGPVTCARKTVITPDRALKDVQSTTFDVVILPGGQPGSNTLAGSEVVGQVLKAHHTAGKFVAAICAAPIALKSHSIPAAMVTSHPCVRKQLEEGGYKYSEDRVVVADRVVTSRGPGTAFEFGLKLVELLVGHEKSKELVEPMLVKL</sequence>
<dbReference type="NCBIfam" id="TIGR01383">
    <property type="entry name" value="not_thiJ"/>
    <property type="match status" value="1"/>
</dbReference>
<keyword evidence="23" id="KW-1185">Reference proteome</keyword>
<feature type="repeat" description="Solcar" evidence="20">
    <location>
        <begin position="205"/>
        <end position="294"/>
    </location>
</feature>
<evidence type="ECO:0000256" key="13">
    <source>
        <dbReference type="ARBA" id="ARBA00036491"/>
    </source>
</evidence>
<dbReference type="GO" id="GO:0016020">
    <property type="term" value="C:membrane"/>
    <property type="evidence" value="ECO:0007669"/>
    <property type="project" value="UniProtKB-SubCell"/>
</dbReference>
<dbReference type="GO" id="GO:0003735">
    <property type="term" value="F:structural constituent of ribosome"/>
    <property type="evidence" value="ECO:0007669"/>
    <property type="project" value="InterPro"/>
</dbReference>
<dbReference type="OrthoDB" id="543156at2759"/>
<dbReference type="GO" id="GO:0019172">
    <property type="term" value="F:glyoxalase III activity"/>
    <property type="evidence" value="ECO:0007669"/>
    <property type="project" value="UniProtKB-EC"/>
</dbReference>
<comment type="similarity">
    <text evidence="3">Belongs to the mitochondrial carrier (TC 2.A.29) family.</text>
</comment>
<comment type="catalytic activity">
    <reaction evidence="18">
        <text>malonate(in) + 2-oxoglutarate(out) = malonate(out) + 2-oxoglutarate(in)</text>
        <dbReference type="Rhea" id="RHEA:71591"/>
        <dbReference type="ChEBI" id="CHEBI:15792"/>
        <dbReference type="ChEBI" id="CHEBI:16810"/>
    </reaction>
</comment>
<dbReference type="STRING" id="29170.A0A368H9A8"/>
<evidence type="ECO:0000256" key="8">
    <source>
        <dbReference type="ARBA" id="ARBA00022692"/>
    </source>
</evidence>
<evidence type="ECO:0000259" key="21">
    <source>
        <dbReference type="Pfam" id="PF01965"/>
    </source>
</evidence>
<evidence type="ECO:0000256" key="16">
    <source>
        <dbReference type="ARBA" id="ARBA00050120"/>
    </source>
</evidence>
<evidence type="ECO:0000256" key="1">
    <source>
        <dbReference type="ARBA" id="ARBA00004141"/>
    </source>
</evidence>
<dbReference type="AlphaFoldDB" id="A0A368H9A8"/>
<comment type="catalytic activity">
    <reaction evidence="13">
        <text>(S)-malate(in) + 2-oxoglutarate(out) = (S)-malate(out) + 2-oxoglutarate(in)</text>
        <dbReference type="Rhea" id="RHEA:71587"/>
        <dbReference type="ChEBI" id="CHEBI:15589"/>
        <dbReference type="ChEBI" id="CHEBI:16810"/>
    </reaction>
</comment>
<comment type="catalytic activity">
    <reaction evidence="19">
        <text>succinate(in) + 2-oxoglutarate(out) = succinate(out) + 2-oxoglutarate(in)</text>
        <dbReference type="Rhea" id="RHEA:71595"/>
        <dbReference type="ChEBI" id="CHEBI:16810"/>
        <dbReference type="ChEBI" id="CHEBI:30031"/>
    </reaction>
</comment>
<comment type="subcellular location">
    <subcellularLocation>
        <location evidence="2">Cytoplasm</location>
    </subcellularLocation>
    <subcellularLocation>
        <location evidence="1">Membrane</location>
        <topology evidence="1">Multi-pass membrane protein</topology>
    </subcellularLocation>
</comment>
<feature type="domain" description="DJ-1/PfpI" evidence="21">
    <location>
        <begin position="427"/>
        <end position="590"/>
    </location>
</feature>
<dbReference type="SUPFAM" id="SSF103506">
    <property type="entry name" value="Mitochondrial carrier"/>
    <property type="match status" value="1"/>
</dbReference>
<dbReference type="FunFam" id="3.40.50.880:FF:000022">
    <property type="entry name" value="protein deglycase DJ-1"/>
    <property type="match status" value="1"/>
</dbReference>
<dbReference type="GO" id="GO:1902176">
    <property type="term" value="P:negative regulation of oxidative stress-induced intrinsic apoptotic signaling pathway"/>
    <property type="evidence" value="ECO:0007669"/>
    <property type="project" value="UniProtKB-ARBA"/>
</dbReference>
<dbReference type="Pfam" id="PF00153">
    <property type="entry name" value="Mito_carr"/>
    <property type="match status" value="3"/>
</dbReference>
<dbReference type="Gene3D" id="3.40.50.880">
    <property type="match status" value="1"/>
</dbReference>
<evidence type="ECO:0000313" key="22">
    <source>
        <dbReference type="EMBL" id="RCN52298.1"/>
    </source>
</evidence>
<evidence type="ECO:0000256" key="7">
    <source>
        <dbReference type="ARBA" id="ARBA00022490"/>
    </source>
</evidence>
<evidence type="ECO:0000256" key="2">
    <source>
        <dbReference type="ARBA" id="ARBA00004496"/>
    </source>
</evidence>
<proteinExistence type="inferred from homology"/>
<dbReference type="SUPFAM" id="SSF52317">
    <property type="entry name" value="Class I glutamine amidotransferase-like"/>
    <property type="match status" value="1"/>
</dbReference>
<evidence type="ECO:0000256" key="6">
    <source>
        <dbReference type="ARBA" id="ARBA00022449"/>
    </source>
</evidence>
<evidence type="ECO:0000256" key="9">
    <source>
        <dbReference type="ARBA" id="ARBA00022737"/>
    </source>
</evidence>
<comment type="catalytic activity">
    <reaction evidence="16">
        <text>oxaloacetate(in) + 2-oxoglutarate(out) = oxaloacetate(out) + 2-oxoglutarate(in)</text>
        <dbReference type="Rhea" id="RHEA:71603"/>
        <dbReference type="ChEBI" id="CHEBI:16452"/>
        <dbReference type="ChEBI" id="CHEBI:16810"/>
    </reaction>
</comment>
<keyword evidence="6" id="KW-0050">Antiport</keyword>
<dbReference type="GO" id="GO:0046295">
    <property type="term" value="P:glycolate biosynthetic process"/>
    <property type="evidence" value="ECO:0007669"/>
    <property type="project" value="UniProtKB-ARBA"/>
</dbReference>
<dbReference type="CDD" id="cd03135">
    <property type="entry name" value="GATase1_DJ-1"/>
    <property type="match status" value="1"/>
</dbReference>
<dbReference type="Gene3D" id="1.50.40.10">
    <property type="entry name" value="Mitochondrial carrier domain"/>
    <property type="match status" value="1"/>
</dbReference>
<dbReference type="GO" id="GO:1903189">
    <property type="term" value="P:glyoxal metabolic process"/>
    <property type="evidence" value="ECO:0007669"/>
    <property type="project" value="UniProtKB-ARBA"/>
</dbReference>
<keyword evidence="11" id="KW-0445">Lipid transport</keyword>
<dbReference type="InterPro" id="IPR050391">
    <property type="entry name" value="Mito_Metabolite_Transporter"/>
</dbReference>
<evidence type="ECO:0000256" key="5">
    <source>
        <dbReference type="ARBA" id="ARBA00022448"/>
    </source>
</evidence>
<dbReference type="GO" id="GO:0006869">
    <property type="term" value="P:lipid transport"/>
    <property type="evidence" value="ECO:0007669"/>
    <property type="project" value="UniProtKB-KW"/>
</dbReference>
<evidence type="ECO:0000256" key="19">
    <source>
        <dbReference type="ARBA" id="ARBA00052710"/>
    </source>
</evidence>
<comment type="catalytic activity">
    <reaction evidence="15">
        <text>methylglyoxal + H2O = (R)-lactate + H(+)</text>
        <dbReference type="Rhea" id="RHEA:27754"/>
        <dbReference type="ChEBI" id="CHEBI:15377"/>
        <dbReference type="ChEBI" id="CHEBI:15378"/>
        <dbReference type="ChEBI" id="CHEBI:16004"/>
        <dbReference type="ChEBI" id="CHEBI:17158"/>
        <dbReference type="EC" id="4.2.1.130"/>
    </reaction>
</comment>
<evidence type="ECO:0000256" key="11">
    <source>
        <dbReference type="ARBA" id="ARBA00023055"/>
    </source>
</evidence>
<evidence type="ECO:0000256" key="14">
    <source>
        <dbReference type="ARBA" id="ARBA00040264"/>
    </source>
</evidence>
<evidence type="ECO:0000256" key="12">
    <source>
        <dbReference type="ARBA" id="ARBA00023136"/>
    </source>
</evidence>
<evidence type="ECO:0000256" key="17">
    <source>
        <dbReference type="ARBA" id="ARBA00050291"/>
    </source>
</evidence>
<dbReference type="InterPro" id="IPR006287">
    <property type="entry name" value="DJ-1"/>
</dbReference>
<dbReference type="EMBL" id="JOJR01000008">
    <property type="protein sequence ID" value="RCN52298.1"/>
    <property type="molecule type" value="Genomic_DNA"/>
</dbReference>
<evidence type="ECO:0000256" key="15">
    <source>
        <dbReference type="ARBA" id="ARBA00048082"/>
    </source>
</evidence>